<dbReference type="Gene3D" id="3.30.2310.20">
    <property type="entry name" value="RelE-like"/>
    <property type="match status" value="1"/>
</dbReference>
<evidence type="ECO:0000256" key="1">
    <source>
        <dbReference type="ARBA" id="ARBA00006226"/>
    </source>
</evidence>
<comment type="similarity">
    <text evidence="1">Belongs to the RelE toxin family.</text>
</comment>
<evidence type="ECO:0000313" key="3">
    <source>
        <dbReference type="EMBL" id="QDV58011.1"/>
    </source>
</evidence>
<dbReference type="SUPFAM" id="SSF143011">
    <property type="entry name" value="RelE-like"/>
    <property type="match status" value="1"/>
</dbReference>
<keyword evidence="4" id="KW-1185">Reference proteome</keyword>
<organism evidence="3 4">
    <name type="scientific">Rosistilla oblonga</name>
    <dbReference type="NCBI Taxonomy" id="2527990"/>
    <lineage>
        <taxon>Bacteria</taxon>
        <taxon>Pseudomonadati</taxon>
        <taxon>Planctomycetota</taxon>
        <taxon>Planctomycetia</taxon>
        <taxon>Pirellulales</taxon>
        <taxon>Pirellulaceae</taxon>
        <taxon>Rosistilla</taxon>
    </lineage>
</organism>
<dbReference type="InterPro" id="IPR007712">
    <property type="entry name" value="RelE/ParE_toxin"/>
</dbReference>
<keyword evidence="2" id="KW-1277">Toxin-antitoxin system</keyword>
<dbReference type="InterPro" id="IPR051803">
    <property type="entry name" value="TA_system_RelE-like_toxin"/>
</dbReference>
<dbReference type="Pfam" id="PF05016">
    <property type="entry name" value="ParE_toxin"/>
    <property type="match status" value="1"/>
</dbReference>
<accession>A0A518IY53</accession>
<evidence type="ECO:0000313" key="4">
    <source>
        <dbReference type="Proteomes" id="UP000316770"/>
    </source>
</evidence>
<dbReference type="InterPro" id="IPR035093">
    <property type="entry name" value="RelE/ParE_toxin_dom_sf"/>
</dbReference>
<name>A0A518IY53_9BACT</name>
<gene>
    <name evidence="3" type="ORF">Mal33_40270</name>
</gene>
<dbReference type="PANTHER" id="PTHR33755:SF6">
    <property type="entry name" value="PLASMID STABILIZATION SYSTEM PROTEIN"/>
    <property type="match status" value="1"/>
</dbReference>
<dbReference type="Proteomes" id="UP000316770">
    <property type="component" value="Chromosome"/>
</dbReference>
<sequence>MAQVIFSPEADDDLVAIVDYIARDKPMAARQWLAEILKTCEMLANQPGVGEDRNGFGVMGCRSYRVGQYVVFFRAREDGIEVSRVIHGSRDMTNL</sequence>
<dbReference type="RefSeq" id="WP_145287924.1">
    <property type="nucleotide sequence ID" value="NZ_CP036318.1"/>
</dbReference>
<protein>
    <submittedName>
        <fullName evidence="3">Plasmid stabilization system protein</fullName>
    </submittedName>
</protein>
<dbReference type="PANTHER" id="PTHR33755">
    <property type="entry name" value="TOXIN PARE1-RELATED"/>
    <property type="match status" value="1"/>
</dbReference>
<proteinExistence type="inferred from homology"/>
<evidence type="ECO:0000256" key="2">
    <source>
        <dbReference type="ARBA" id="ARBA00022649"/>
    </source>
</evidence>
<reference evidence="3 4" key="1">
    <citation type="submission" date="2019-02" db="EMBL/GenBank/DDBJ databases">
        <title>Deep-cultivation of Planctomycetes and their phenomic and genomic characterization uncovers novel biology.</title>
        <authorList>
            <person name="Wiegand S."/>
            <person name="Jogler M."/>
            <person name="Boedeker C."/>
            <person name="Pinto D."/>
            <person name="Vollmers J."/>
            <person name="Rivas-Marin E."/>
            <person name="Kohn T."/>
            <person name="Peeters S.H."/>
            <person name="Heuer A."/>
            <person name="Rast P."/>
            <person name="Oberbeckmann S."/>
            <person name="Bunk B."/>
            <person name="Jeske O."/>
            <person name="Meyerdierks A."/>
            <person name="Storesund J.E."/>
            <person name="Kallscheuer N."/>
            <person name="Luecker S."/>
            <person name="Lage O.M."/>
            <person name="Pohl T."/>
            <person name="Merkel B.J."/>
            <person name="Hornburger P."/>
            <person name="Mueller R.-W."/>
            <person name="Bruemmer F."/>
            <person name="Labrenz M."/>
            <person name="Spormann A.M."/>
            <person name="Op den Camp H."/>
            <person name="Overmann J."/>
            <person name="Amann R."/>
            <person name="Jetten M.S.M."/>
            <person name="Mascher T."/>
            <person name="Medema M.H."/>
            <person name="Devos D.P."/>
            <person name="Kaster A.-K."/>
            <person name="Ovreas L."/>
            <person name="Rohde M."/>
            <person name="Galperin M.Y."/>
            <person name="Jogler C."/>
        </authorList>
    </citation>
    <scope>NUCLEOTIDE SEQUENCE [LARGE SCALE GENOMIC DNA]</scope>
    <source>
        <strain evidence="3 4">Mal33</strain>
    </source>
</reference>
<dbReference type="AlphaFoldDB" id="A0A518IY53"/>
<dbReference type="EMBL" id="CP036318">
    <property type="protein sequence ID" value="QDV58011.1"/>
    <property type="molecule type" value="Genomic_DNA"/>
</dbReference>